<keyword evidence="2" id="KW-0472">Membrane</keyword>
<dbReference type="EMBL" id="JAJNDB010000003">
    <property type="protein sequence ID" value="MCD2195022.1"/>
    <property type="molecule type" value="Genomic_DNA"/>
</dbReference>
<feature type="transmembrane region" description="Helical" evidence="2">
    <location>
        <begin position="131"/>
        <end position="150"/>
    </location>
</feature>
<dbReference type="RefSeq" id="WP_230735678.1">
    <property type="nucleotide sequence ID" value="NZ_JAJNDB010000003.1"/>
</dbReference>
<sequence>MSEPEDRRREDGEEGRGPGAVPPWDPSRASGPDAPAPRPSTGGWQSPGGPVPPTTPTPSPGPPSGSQQSGPQQWGPPPSQHQPGPQNRPGDPWGFGGSLAAPRPGIVPLRPLALGELLDGAYQYIRAHPRVVLGISAVIAVITVLIQSPFQASFGTSLEGLVGTGGGSRTVNLSQLGGLVGGAVWLAGVGLLVSLLANTVLTGLLIVVLSRSVLGAAVDARQVWDAARPRLPGLLGVVVLVALITVVTFLVPLIPAGVLGLLRAPTGATAGLALLGIVVGAVLAVIVAVGLALAAPAYVLEGISVTTALRRSRDLVRGRFWPVLGILLLTAIIVTIVAGIIGIPFGVIASAAGNAVGEPSAYAPLPLLISSIGTVIGAALTSPFQAGVTGLLYIDQRMRREGFDIELQRAAREQG</sequence>
<feature type="region of interest" description="Disordered" evidence="1">
    <location>
        <begin position="1"/>
        <end position="99"/>
    </location>
</feature>
<accession>A0ABS8PAQ9</accession>
<dbReference type="Proteomes" id="UP001199469">
    <property type="component" value="Unassembled WGS sequence"/>
</dbReference>
<comment type="caution">
    <text evidence="4">The sequence shown here is derived from an EMBL/GenBank/DDBJ whole genome shotgun (WGS) entry which is preliminary data.</text>
</comment>
<feature type="transmembrane region" description="Helical" evidence="2">
    <location>
        <begin position="231"/>
        <end position="254"/>
    </location>
</feature>
<evidence type="ECO:0000256" key="2">
    <source>
        <dbReference type="SAM" id="Phobius"/>
    </source>
</evidence>
<feature type="transmembrane region" description="Helical" evidence="2">
    <location>
        <begin position="274"/>
        <end position="299"/>
    </location>
</feature>
<evidence type="ECO:0000313" key="5">
    <source>
        <dbReference type="Proteomes" id="UP001199469"/>
    </source>
</evidence>
<name>A0ABS8PAQ9_9PSEU</name>
<dbReference type="InterPro" id="IPR018476">
    <property type="entry name" value="GlyceroP-diester-Pdiesterase_M"/>
</dbReference>
<feature type="compositionally biased region" description="Low complexity" evidence="1">
    <location>
        <begin position="64"/>
        <end position="73"/>
    </location>
</feature>
<feature type="transmembrane region" description="Helical" evidence="2">
    <location>
        <begin position="367"/>
        <end position="394"/>
    </location>
</feature>
<evidence type="ECO:0000313" key="4">
    <source>
        <dbReference type="EMBL" id="MCD2195022.1"/>
    </source>
</evidence>
<protein>
    <submittedName>
        <fullName evidence="4">Glycerophosphoryl diester phosphodiesterase membrane domain-containing protein</fullName>
    </submittedName>
</protein>
<feature type="compositionally biased region" description="Basic and acidic residues" evidence="1">
    <location>
        <begin position="1"/>
        <end position="16"/>
    </location>
</feature>
<feature type="transmembrane region" description="Helical" evidence="2">
    <location>
        <begin position="183"/>
        <end position="210"/>
    </location>
</feature>
<reference evidence="4 5" key="1">
    <citation type="submission" date="2021-11" db="EMBL/GenBank/DDBJ databases">
        <title>Draft genome sequence of Actinomycetospora sp. SF1 isolated from the rhizosphere soil.</title>
        <authorList>
            <person name="Duangmal K."/>
            <person name="Chantavorakit T."/>
        </authorList>
    </citation>
    <scope>NUCLEOTIDE SEQUENCE [LARGE SCALE GENOMIC DNA]</scope>
    <source>
        <strain evidence="4 5">TBRC 5722</strain>
    </source>
</reference>
<organism evidence="4 5">
    <name type="scientific">Actinomycetospora endophytica</name>
    <dbReference type="NCBI Taxonomy" id="2291215"/>
    <lineage>
        <taxon>Bacteria</taxon>
        <taxon>Bacillati</taxon>
        <taxon>Actinomycetota</taxon>
        <taxon>Actinomycetes</taxon>
        <taxon>Pseudonocardiales</taxon>
        <taxon>Pseudonocardiaceae</taxon>
        <taxon>Actinomycetospora</taxon>
    </lineage>
</organism>
<evidence type="ECO:0000259" key="3">
    <source>
        <dbReference type="Pfam" id="PF10110"/>
    </source>
</evidence>
<feature type="transmembrane region" description="Helical" evidence="2">
    <location>
        <begin position="320"/>
        <end position="347"/>
    </location>
</feature>
<gene>
    <name evidence="4" type="ORF">LQ327_16775</name>
</gene>
<keyword evidence="2" id="KW-1133">Transmembrane helix</keyword>
<proteinExistence type="predicted"/>
<keyword evidence="2" id="KW-0812">Transmembrane</keyword>
<feature type="domain" description="Glycerophosphoryl diester phosphodiesterase membrane" evidence="3">
    <location>
        <begin position="273"/>
        <end position="345"/>
    </location>
</feature>
<evidence type="ECO:0000256" key="1">
    <source>
        <dbReference type="SAM" id="MobiDB-lite"/>
    </source>
</evidence>
<feature type="compositionally biased region" description="Pro residues" evidence="1">
    <location>
        <begin position="49"/>
        <end position="63"/>
    </location>
</feature>
<dbReference type="Pfam" id="PF10110">
    <property type="entry name" value="GPDPase_memb"/>
    <property type="match status" value="1"/>
</dbReference>
<keyword evidence="5" id="KW-1185">Reference proteome</keyword>